<evidence type="ECO:0000256" key="5">
    <source>
        <dbReference type="SAM" id="MobiDB-lite"/>
    </source>
</evidence>
<evidence type="ECO:0000313" key="9">
    <source>
        <dbReference type="Proteomes" id="UP001178507"/>
    </source>
</evidence>
<dbReference type="InterPro" id="IPR043203">
    <property type="entry name" value="VGCC_Ca_Na"/>
</dbReference>
<evidence type="ECO:0000256" key="3">
    <source>
        <dbReference type="ARBA" id="ARBA00022989"/>
    </source>
</evidence>
<dbReference type="AlphaFoldDB" id="A0AA36JGL1"/>
<dbReference type="GO" id="GO:0005248">
    <property type="term" value="F:voltage-gated sodium channel activity"/>
    <property type="evidence" value="ECO:0007669"/>
    <property type="project" value="TreeGrafter"/>
</dbReference>
<dbReference type="InterPro" id="IPR005821">
    <property type="entry name" value="Ion_trans_dom"/>
</dbReference>
<evidence type="ECO:0000256" key="1">
    <source>
        <dbReference type="ARBA" id="ARBA00004141"/>
    </source>
</evidence>
<dbReference type="Proteomes" id="UP001178507">
    <property type="component" value="Unassembled WGS sequence"/>
</dbReference>
<evidence type="ECO:0000256" key="4">
    <source>
        <dbReference type="ARBA" id="ARBA00023136"/>
    </source>
</evidence>
<keyword evidence="3 6" id="KW-1133">Transmembrane helix</keyword>
<feature type="compositionally biased region" description="Polar residues" evidence="5">
    <location>
        <begin position="740"/>
        <end position="754"/>
    </location>
</feature>
<feature type="region of interest" description="Disordered" evidence="5">
    <location>
        <begin position="734"/>
        <end position="775"/>
    </location>
</feature>
<feature type="transmembrane region" description="Helical" evidence="6">
    <location>
        <begin position="1037"/>
        <end position="1061"/>
    </location>
</feature>
<evidence type="ECO:0000313" key="8">
    <source>
        <dbReference type="EMBL" id="CAJ1404623.1"/>
    </source>
</evidence>
<dbReference type="EMBL" id="CAUJNA010003549">
    <property type="protein sequence ID" value="CAJ1404623.1"/>
    <property type="molecule type" value="Genomic_DNA"/>
</dbReference>
<keyword evidence="2 6" id="KW-0812">Transmembrane</keyword>
<feature type="transmembrane region" description="Helical" evidence="6">
    <location>
        <begin position="849"/>
        <end position="869"/>
    </location>
</feature>
<feature type="region of interest" description="Disordered" evidence="5">
    <location>
        <begin position="1086"/>
        <end position="1108"/>
    </location>
</feature>
<dbReference type="Gene3D" id="1.20.120.350">
    <property type="entry name" value="Voltage-gated potassium channels. Chain C"/>
    <property type="match status" value="1"/>
</dbReference>
<proteinExistence type="predicted"/>
<name>A0AA36JGL1_9DINO</name>
<feature type="transmembrane region" description="Helical" evidence="6">
    <location>
        <begin position="958"/>
        <end position="981"/>
    </location>
</feature>
<protein>
    <recommendedName>
        <fullName evidence="7">Ion transport domain-containing protein</fullName>
    </recommendedName>
</protein>
<keyword evidence="9" id="KW-1185">Reference proteome</keyword>
<dbReference type="InterPro" id="IPR027359">
    <property type="entry name" value="Volt_channel_dom_sf"/>
</dbReference>
<dbReference type="Gene3D" id="1.10.287.70">
    <property type="match status" value="1"/>
</dbReference>
<comment type="subcellular location">
    <subcellularLocation>
        <location evidence="1">Membrane</location>
        <topology evidence="1">Multi-pass membrane protein</topology>
    </subcellularLocation>
</comment>
<evidence type="ECO:0000256" key="6">
    <source>
        <dbReference type="SAM" id="Phobius"/>
    </source>
</evidence>
<evidence type="ECO:0000256" key="2">
    <source>
        <dbReference type="ARBA" id="ARBA00022692"/>
    </source>
</evidence>
<gene>
    <name evidence="8" type="ORF">EVOR1521_LOCUS27031</name>
</gene>
<feature type="transmembrane region" description="Helical" evidence="6">
    <location>
        <begin position="881"/>
        <end position="903"/>
    </location>
</feature>
<evidence type="ECO:0000259" key="7">
    <source>
        <dbReference type="Pfam" id="PF00520"/>
    </source>
</evidence>
<feature type="compositionally biased region" description="Basic and acidic residues" evidence="5">
    <location>
        <begin position="757"/>
        <end position="775"/>
    </location>
</feature>
<feature type="domain" description="Ion transport" evidence="7">
    <location>
        <begin position="811"/>
        <end position="1064"/>
    </location>
</feature>
<feature type="transmembrane region" description="Helical" evidence="6">
    <location>
        <begin position="810"/>
        <end position="828"/>
    </location>
</feature>
<dbReference type="Pfam" id="PF00520">
    <property type="entry name" value="Ion_trans"/>
    <property type="match status" value="1"/>
</dbReference>
<dbReference type="PANTHER" id="PTHR10037">
    <property type="entry name" value="VOLTAGE-GATED CATION CHANNEL CALCIUM AND SODIUM"/>
    <property type="match status" value="1"/>
</dbReference>
<dbReference type="PANTHER" id="PTHR10037:SF62">
    <property type="entry name" value="SODIUM CHANNEL PROTEIN 60E"/>
    <property type="match status" value="1"/>
</dbReference>
<reference evidence="8" key="1">
    <citation type="submission" date="2023-08" db="EMBL/GenBank/DDBJ databases">
        <authorList>
            <person name="Chen Y."/>
            <person name="Shah S."/>
            <person name="Dougan E. K."/>
            <person name="Thang M."/>
            <person name="Chan C."/>
        </authorList>
    </citation>
    <scope>NUCLEOTIDE SEQUENCE</scope>
</reference>
<sequence>MQGADCFYGAMRDRANLLWRVQRMWCQACQKIILGFEEQDALDIFVAHLRGKDHAKKVRQLTEDQVWQRFQSIANCSIWLNHRSGEVWKDRSCLWQASTEEEMHSQKRPLDWSVWHRTVHAREASLQRPLTAFLHASDPGNGTVDTVDTARVADHSGEPAKALTSLRPHAYQLKTQLWEDMVEKDEIKRDLTASSFDWKTYLQGMPKLQNDLQVLSFCAELHRSARCRWTDLPQFHFVAYTEKWRILISQHRDRRCILIYEDLRGNFLCLEDAPLGECPRAPNPRESDVVQAFGGNSWHMRRLKKKFGATGSFKELVKKFLRIGGDLLDFACRHDLLEFSGVRLHWRLKSDQVEQDWRAFLRKEGQACGFGDAIFDEAVDCHMMHEDISRALDRFLQAGSAAAWSACCVQIRRCRQCTDHFQAALLAPSVQDAWRHVGDMLWSGNWTLPVDKIYFTHSWISRRFKEGSHLQSTVGQLLSGRTSVQQIPQIRVLHYHGKYHSVDNRRLWCFKEYQRQSGIPCWTRVTLHSLAGPGKLAGQRNFLLKFFDAFSSRNEGEFVQIRSITSFAWQEPCINEELQGLQLALHRLHCEHQEAHSSSELRRSEAQAEAQASSELQRRLARRSQCRAELSRDRQLFGFPVPAMERNIDATLCLEKPSGFENPLELELRKLRQFLEEQFSTQLQLLQELKKPSEAHSAGPARTTRVAAPVGPAAGDMSLGAISHTGDILPNLRRVEATPSGPTSVASEPVSSVETADWGKQHEKERRKQAHEAQRKALPPVFSGEFTDQAAPTPSAYLQLTVASGLIVNSSYFAIGIQMVILGNLLILGIEVDTAAALPLGQVPAWFQVANYFIVAVFTVELLLKFMAFGCREFFCSRDRVWNMFDMIIVFISLMETGIELVAKAASAGADMNTSHLRAMRLARLVRTLRSVRVIRLLRYVSSLRTIMISIVSTMGSLFWTLVLLLLVFYTFAVILTQLVSDYCKYDLQVDTLASCNYHDVAYWSSVPESMLTLFLSISGGLSWIDALSPLRQIGPIAVGSMLLYIVLTIFAILNVVTGVFCNNAIDSAKADKDIAVMKQMHKHESGRCVKSLRRSTGTPQRRLPSVN</sequence>
<organism evidence="8 9">
    <name type="scientific">Effrenium voratum</name>
    <dbReference type="NCBI Taxonomy" id="2562239"/>
    <lineage>
        <taxon>Eukaryota</taxon>
        <taxon>Sar</taxon>
        <taxon>Alveolata</taxon>
        <taxon>Dinophyceae</taxon>
        <taxon>Suessiales</taxon>
        <taxon>Symbiodiniaceae</taxon>
        <taxon>Effrenium</taxon>
    </lineage>
</organism>
<accession>A0AA36JGL1</accession>
<dbReference type="GO" id="GO:0001518">
    <property type="term" value="C:voltage-gated sodium channel complex"/>
    <property type="evidence" value="ECO:0007669"/>
    <property type="project" value="TreeGrafter"/>
</dbReference>
<comment type="caution">
    <text evidence="8">The sequence shown here is derived from an EMBL/GenBank/DDBJ whole genome shotgun (WGS) entry which is preliminary data.</text>
</comment>
<dbReference type="SUPFAM" id="SSF81324">
    <property type="entry name" value="Voltage-gated potassium channels"/>
    <property type="match status" value="1"/>
</dbReference>
<keyword evidence="4 6" id="KW-0472">Membrane</keyword>